<organism evidence="3 4">
    <name type="scientific">Paxillus involutus ATCC 200175</name>
    <dbReference type="NCBI Taxonomy" id="664439"/>
    <lineage>
        <taxon>Eukaryota</taxon>
        <taxon>Fungi</taxon>
        <taxon>Dikarya</taxon>
        <taxon>Basidiomycota</taxon>
        <taxon>Agaricomycotina</taxon>
        <taxon>Agaricomycetes</taxon>
        <taxon>Agaricomycetidae</taxon>
        <taxon>Boletales</taxon>
        <taxon>Paxilineae</taxon>
        <taxon>Paxillaceae</taxon>
        <taxon>Paxillus</taxon>
    </lineage>
</organism>
<feature type="non-terminal residue" evidence="3">
    <location>
        <position position="508"/>
    </location>
</feature>
<feature type="compositionally biased region" description="Basic residues" evidence="2">
    <location>
        <begin position="233"/>
        <end position="247"/>
    </location>
</feature>
<feature type="compositionally biased region" description="Polar residues" evidence="2">
    <location>
        <begin position="415"/>
        <end position="424"/>
    </location>
</feature>
<keyword evidence="4" id="KW-1185">Reference proteome</keyword>
<feature type="coiled-coil region" evidence="1">
    <location>
        <begin position="448"/>
        <end position="479"/>
    </location>
</feature>
<evidence type="ECO:0000256" key="1">
    <source>
        <dbReference type="SAM" id="Coils"/>
    </source>
</evidence>
<feature type="compositionally biased region" description="Basic and acidic residues" evidence="2">
    <location>
        <begin position="301"/>
        <end position="333"/>
    </location>
</feature>
<proteinExistence type="predicted"/>
<name>A0A0C9T7N5_PAXIN</name>
<dbReference type="OrthoDB" id="10509740at2759"/>
<keyword evidence="1" id="KW-0175">Coiled coil</keyword>
<sequence length="508" mass="56423">QKQVHKSLLDLPAVPVPKDRHQSEFDYLNLPTSRRPFISSYQPAADATTVPIATRVQRFWRGLVAPRSSSSPAQQAIELQPIRDRRFWKYPARPALTEVAAAHAKNGVVVGRRERRRKKRHHKSHKSQETEAPTGSLTAEAGPSSQPEQSGSGSDAGPSTSQAGPSSTSNAAAAGRRSSFAQSTAGSEDSWDDMDCCTKCLDYFCVGPRADRERFRPWKKKSREVIEAEKQAKKEKRKGKARKHRTTKVNSQNVIHPPDHLHRQRDGTETGSLAYPTVDEADRQRIILDLQEQIRQLRRQLDDSKRKVGPERDRLDKNMEQFPHGGHESDRPQKPGLPTGSSNANAGPSSHAEPSRSTSHDDRSTHPHGPSTSSNVPLEGGRSSSTRFDLASIHVEEQAMKEKRTEDALSRPTGEVTQSQSTIHASHRHDSQRGDITMASAASPAADELNLQRTVLQLQAQVEELRRRFDDQRRKAEEKGGLENVLNIPSPPTARKLSLITPIILCSN</sequence>
<feature type="region of interest" description="Disordered" evidence="2">
    <location>
        <begin position="106"/>
        <end position="192"/>
    </location>
</feature>
<feature type="compositionally biased region" description="Low complexity" evidence="2">
    <location>
        <begin position="142"/>
        <end position="153"/>
    </location>
</feature>
<dbReference type="AlphaFoldDB" id="A0A0C9T7N5"/>
<dbReference type="HOGENOM" id="CLU_513487_0_0_1"/>
<accession>A0A0C9T7N5</accession>
<feature type="compositionally biased region" description="Basic residues" evidence="2">
    <location>
        <begin position="113"/>
        <end position="125"/>
    </location>
</feature>
<gene>
    <name evidence="3" type="ORF">PAXINDRAFT_22404</name>
</gene>
<evidence type="ECO:0000313" key="3">
    <source>
        <dbReference type="EMBL" id="KIJ04312.1"/>
    </source>
</evidence>
<feature type="region of interest" description="Disordered" evidence="2">
    <location>
        <begin position="301"/>
        <end position="385"/>
    </location>
</feature>
<dbReference type="EMBL" id="KN821951">
    <property type="protein sequence ID" value="KIJ04312.1"/>
    <property type="molecule type" value="Genomic_DNA"/>
</dbReference>
<feature type="compositionally biased region" description="Polar residues" evidence="2">
    <location>
        <begin position="370"/>
        <end position="385"/>
    </location>
</feature>
<evidence type="ECO:0000256" key="2">
    <source>
        <dbReference type="SAM" id="MobiDB-lite"/>
    </source>
</evidence>
<reference evidence="3 4" key="1">
    <citation type="submission" date="2014-06" db="EMBL/GenBank/DDBJ databases">
        <authorList>
            <consortium name="DOE Joint Genome Institute"/>
            <person name="Kuo A."/>
            <person name="Kohler A."/>
            <person name="Nagy L.G."/>
            <person name="Floudas D."/>
            <person name="Copeland A."/>
            <person name="Barry K.W."/>
            <person name="Cichocki N."/>
            <person name="Veneault-Fourrey C."/>
            <person name="LaButti K."/>
            <person name="Lindquist E.A."/>
            <person name="Lipzen A."/>
            <person name="Lundell T."/>
            <person name="Morin E."/>
            <person name="Murat C."/>
            <person name="Sun H."/>
            <person name="Tunlid A."/>
            <person name="Henrissat B."/>
            <person name="Grigoriev I.V."/>
            <person name="Hibbett D.S."/>
            <person name="Martin F."/>
            <person name="Nordberg H.P."/>
            <person name="Cantor M.N."/>
            <person name="Hua S.X."/>
        </authorList>
    </citation>
    <scope>NUCLEOTIDE SEQUENCE [LARGE SCALE GENOMIC DNA]</scope>
    <source>
        <strain evidence="3 4">ATCC 200175</strain>
    </source>
</reference>
<feature type="compositionally biased region" description="Basic and acidic residues" evidence="2">
    <location>
        <begin position="257"/>
        <end position="268"/>
    </location>
</feature>
<dbReference type="Proteomes" id="UP000053647">
    <property type="component" value="Unassembled WGS sequence"/>
</dbReference>
<feature type="compositionally biased region" description="Polar residues" evidence="2">
    <location>
        <begin position="339"/>
        <end position="348"/>
    </location>
</feature>
<feature type="compositionally biased region" description="Basic and acidic residues" evidence="2">
    <location>
        <begin position="399"/>
        <end position="409"/>
    </location>
</feature>
<feature type="compositionally biased region" description="Polar residues" evidence="2">
    <location>
        <begin position="157"/>
        <end position="171"/>
    </location>
</feature>
<protein>
    <submittedName>
        <fullName evidence="3">Uncharacterized protein</fullName>
    </submittedName>
</protein>
<evidence type="ECO:0000313" key="4">
    <source>
        <dbReference type="Proteomes" id="UP000053647"/>
    </source>
</evidence>
<feature type="region of interest" description="Disordered" evidence="2">
    <location>
        <begin position="399"/>
        <end position="433"/>
    </location>
</feature>
<feature type="region of interest" description="Disordered" evidence="2">
    <location>
        <begin position="228"/>
        <end position="278"/>
    </location>
</feature>
<reference evidence="4" key="2">
    <citation type="submission" date="2015-01" db="EMBL/GenBank/DDBJ databases">
        <title>Evolutionary Origins and Diversification of the Mycorrhizal Mutualists.</title>
        <authorList>
            <consortium name="DOE Joint Genome Institute"/>
            <consortium name="Mycorrhizal Genomics Consortium"/>
            <person name="Kohler A."/>
            <person name="Kuo A."/>
            <person name="Nagy L.G."/>
            <person name="Floudas D."/>
            <person name="Copeland A."/>
            <person name="Barry K.W."/>
            <person name="Cichocki N."/>
            <person name="Veneault-Fourrey C."/>
            <person name="LaButti K."/>
            <person name="Lindquist E.A."/>
            <person name="Lipzen A."/>
            <person name="Lundell T."/>
            <person name="Morin E."/>
            <person name="Murat C."/>
            <person name="Riley R."/>
            <person name="Ohm R."/>
            <person name="Sun H."/>
            <person name="Tunlid A."/>
            <person name="Henrissat B."/>
            <person name="Grigoriev I.V."/>
            <person name="Hibbett D.S."/>
            <person name="Martin F."/>
        </authorList>
    </citation>
    <scope>NUCLEOTIDE SEQUENCE [LARGE SCALE GENOMIC DNA]</scope>
    <source>
        <strain evidence="4">ATCC 200175</strain>
    </source>
</reference>